<comment type="similarity">
    <text evidence="11">Belongs to the TonB-dependent receptor family.</text>
</comment>
<keyword evidence="10 11" id="KW-0998">Cell outer membrane</keyword>
<dbReference type="AlphaFoldDB" id="A0A178IFL0"/>
<dbReference type="Gene3D" id="2.40.170.20">
    <property type="entry name" value="TonB-dependent receptor, beta-barrel domain"/>
    <property type="match status" value="1"/>
</dbReference>
<dbReference type="GO" id="GO:0009279">
    <property type="term" value="C:cell outer membrane"/>
    <property type="evidence" value="ECO:0007669"/>
    <property type="project" value="UniProtKB-SubCell"/>
</dbReference>
<evidence type="ECO:0000256" key="11">
    <source>
        <dbReference type="PROSITE-ProRule" id="PRU01360"/>
    </source>
</evidence>
<evidence type="ECO:0000256" key="1">
    <source>
        <dbReference type="ARBA" id="ARBA00004571"/>
    </source>
</evidence>
<dbReference type="PANTHER" id="PTHR32552">
    <property type="entry name" value="FERRICHROME IRON RECEPTOR-RELATED"/>
    <property type="match status" value="1"/>
</dbReference>
<evidence type="ECO:0000256" key="2">
    <source>
        <dbReference type="ARBA" id="ARBA00022448"/>
    </source>
</evidence>
<organism evidence="14 15">
    <name type="scientific">Termitidicoccus mucosus</name>
    <dbReference type="NCBI Taxonomy" id="1184151"/>
    <lineage>
        <taxon>Bacteria</taxon>
        <taxon>Pseudomonadati</taxon>
        <taxon>Verrucomicrobiota</taxon>
        <taxon>Opitutia</taxon>
        <taxon>Opitutales</taxon>
        <taxon>Opitutaceae</taxon>
        <taxon>Termitidicoccus</taxon>
    </lineage>
</organism>
<dbReference type="SUPFAM" id="SSF56935">
    <property type="entry name" value="Porins"/>
    <property type="match status" value="1"/>
</dbReference>
<dbReference type="Pfam" id="PF07715">
    <property type="entry name" value="Plug"/>
    <property type="match status" value="1"/>
</dbReference>
<feature type="chain" id="PRO_5008088728" description="TonB-dependent receptor plug domain-containing protein" evidence="12">
    <location>
        <begin position="24"/>
        <end position="767"/>
    </location>
</feature>
<comment type="subcellular location">
    <subcellularLocation>
        <location evidence="1 11">Cell outer membrane</location>
        <topology evidence="1 11">Multi-pass membrane protein</topology>
    </subcellularLocation>
</comment>
<keyword evidence="3 11" id="KW-1134">Transmembrane beta strand</keyword>
<feature type="domain" description="TonB-dependent receptor plug" evidence="13">
    <location>
        <begin position="69"/>
        <end position="162"/>
    </location>
</feature>
<protein>
    <recommendedName>
        <fullName evidence="13">TonB-dependent receptor plug domain-containing protein</fullName>
    </recommendedName>
</protein>
<reference evidence="14 15" key="1">
    <citation type="submission" date="2016-01" db="EMBL/GenBank/DDBJ databases">
        <title>High potential of lignocellulose degradation of a new Verrucomicrobia species.</title>
        <authorList>
            <person name="Wang Y."/>
            <person name="Shi Y."/>
            <person name="Qiu Z."/>
            <person name="Liu S."/>
            <person name="Yang H."/>
        </authorList>
    </citation>
    <scope>NUCLEOTIDE SEQUENCE [LARGE SCALE GENOMIC DNA]</scope>
    <source>
        <strain evidence="14 15">TSB47</strain>
    </source>
</reference>
<keyword evidence="5 11" id="KW-0812">Transmembrane</keyword>
<evidence type="ECO:0000256" key="5">
    <source>
        <dbReference type="ARBA" id="ARBA00022692"/>
    </source>
</evidence>
<keyword evidence="2 11" id="KW-0813">Transport</keyword>
<evidence type="ECO:0000259" key="13">
    <source>
        <dbReference type="Pfam" id="PF07715"/>
    </source>
</evidence>
<evidence type="ECO:0000256" key="7">
    <source>
        <dbReference type="ARBA" id="ARBA00023004"/>
    </source>
</evidence>
<dbReference type="InterPro" id="IPR012910">
    <property type="entry name" value="Plug_dom"/>
</dbReference>
<dbReference type="InterPro" id="IPR039426">
    <property type="entry name" value="TonB-dep_rcpt-like"/>
</dbReference>
<proteinExistence type="inferred from homology"/>
<dbReference type="InterPro" id="IPR037066">
    <property type="entry name" value="Plug_dom_sf"/>
</dbReference>
<dbReference type="PROSITE" id="PS52016">
    <property type="entry name" value="TONB_DEPENDENT_REC_3"/>
    <property type="match status" value="1"/>
</dbReference>
<dbReference type="PANTHER" id="PTHR32552:SF68">
    <property type="entry name" value="FERRICHROME OUTER MEMBRANE TRANSPORTER_PHAGE RECEPTOR"/>
    <property type="match status" value="1"/>
</dbReference>
<dbReference type="Proteomes" id="UP000078486">
    <property type="component" value="Unassembled WGS sequence"/>
</dbReference>
<gene>
    <name evidence="14" type="ORF">AW736_17430</name>
</gene>
<keyword evidence="4" id="KW-0410">Iron transport</keyword>
<keyword evidence="9 11" id="KW-0472">Membrane</keyword>
<evidence type="ECO:0000256" key="10">
    <source>
        <dbReference type="ARBA" id="ARBA00023237"/>
    </source>
</evidence>
<evidence type="ECO:0000256" key="3">
    <source>
        <dbReference type="ARBA" id="ARBA00022452"/>
    </source>
</evidence>
<comment type="caution">
    <text evidence="14">The sequence shown here is derived from an EMBL/GenBank/DDBJ whole genome shotgun (WGS) entry which is preliminary data.</text>
</comment>
<evidence type="ECO:0000313" key="14">
    <source>
        <dbReference type="EMBL" id="OAM88804.1"/>
    </source>
</evidence>
<evidence type="ECO:0000256" key="4">
    <source>
        <dbReference type="ARBA" id="ARBA00022496"/>
    </source>
</evidence>
<keyword evidence="8" id="KW-0406">Ion transport</keyword>
<dbReference type="EMBL" id="LRRQ01000119">
    <property type="protein sequence ID" value="OAM88804.1"/>
    <property type="molecule type" value="Genomic_DNA"/>
</dbReference>
<evidence type="ECO:0000256" key="8">
    <source>
        <dbReference type="ARBA" id="ARBA00023065"/>
    </source>
</evidence>
<dbReference type="InterPro" id="IPR036942">
    <property type="entry name" value="Beta-barrel_TonB_sf"/>
</dbReference>
<dbReference type="GO" id="GO:0015344">
    <property type="term" value="F:siderophore uptake transmembrane transporter activity"/>
    <property type="evidence" value="ECO:0007669"/>
    <property type="project" value="TreeGrafter"/>
</dbReference>
<evidence type="ECO:0000256" key="9">
    <source>
        <dbReference type="ARBA" id="ARBA00023136"/>
    </source>
</evidence>
<dbReference type="STRING" id="1184151.AW736_17430"/>
<evidence type="ECO:0000313" key="15">
    <source>
        <dbReference type="Proteomes" id="UP000078486"/>
    </source>
</evidence>
<name>A0A178IFL0_9BACT</name>
<feature type="signal peptide" evidence="12">
    <location>
        <begin position="1"/>
        <end position="23"/>
    </location>
</feature>
<dbReference type="Gene3D" id="2.170.130.10">
    <property type="entry name" value="TonB-dependent receptor, plug domain"/>
    <property type="match status" value="1"/>
</dbReference>
<keyword evidence="6 12" id="KW-0732">Signal</keyword>
<evidence type="ECO:0000256" key="12">
    <source>
        <dbReference type="SAM" id="SignalP"/>
    </source>
</evidence>
<keyword evidence="7" id="KW-0408">Iron</keyword>
<keyword evidence="15" id="KW-1185">Reference proteome</keyword>
<evidence type="ECO:0000256" key="6">
    <source>
        <dbReference type="ARBA" id="ARBA00022729"/>
    </source>
</evidence>
<sequence>MHTRLPIPTVATLLLAFAPVLPAQQTPPDNDARTDEEVIVLEEFQVRSTTDSDNYIATDTIGVRTAARLTETPYSIQSLTSEFINDFMLYELADQLNFVAGGFPGASDTGANNGKAIRGFNPVVLRDGFSEASPPHNSLIDRVEIIRGPASALFGQAEPGGIVNYVSKRPVRRPKYLVRGSYAPNYNSQSLTLTASGPLLPGKLFYLSNFSYNYTENPLDYFYRRGRVFALALTYYLTPRTLLTLALEKQPEHSNQGAAVLLYQQRIGGTNYLTGRAPGGLEHFNAQGPYNHLKRDFECVNLLIEHRFSPNLIIRANLQTYDKQFDQVNYRLDTAYINETALTYNVEPRAQDQDSDAKHVGFDMNWRKQIGGVWHSFLLVGDYHLSKVDESIYAQPGDRSLTRINPHNPIWLPLDPYNITQVYQRTRRKTESYGLLLSHRAFFFRNRLITMASLRHDKVRRPYYNFYQNVGASRIYPQSGTQDGIYAHWQSTGELPEGIPTSGFSVASRKTLDEKDEATTFSVGANLKLFGDALVFYANYGTGFTISNTYDQGNGNFMPNITSRGVEIGFKGSFLGDRFIYTLSAYNIKKKGVPVTNDLWNSSIGANPDIPQFLGDGIDRSKGFDGEIKWKPSSGLTLTVGGAYMEPTTYSRAITPMTDRMINIPRVNAYATTVYNFKNGVLKGLGLGGSITHQGDRLVGRVSGSRLRMAEPSTILAGCFASYAWKKGKWQNSLRLNVTNLFDKEYWSSISYLAKGREASLTYTLSY</sequence>
<accession>A0A178IFL0</accession>
<dbReference type="RefSeq" id="WP_068771556.1">
    <property type="nucleotide sequence ID" value="NZ_CP109796.1"/>
</dbReference>